<dbReference type="RefSeq" id="WP_043672153.1">
    <property type="nucleotide sequence ID" value="NZ_BDCI01000043.1"/>
</dbReference>
<sequence>MTFAHLDRRVRELATRVTDIEDTHSESLYRLSRSAACCRIETGRLIAHADSVSRAFTLIMERLGIPPTEFPPVACATEDDIDAALDADC</sequence>
<keyword evidence="2" id="KW-1185">Reference proteome</keyword>
<accession>A0ABR4ZEA3</accession>
<evidence type="ECO:0008006" key="3">
    <source>
        <dbReference type="Google" id="ProtNLM"/>
    </source>
</evidence>
<reference evidence="1 2" key="1">
    <citation type="journal article" date="2014" name="Int. J. Syst. Evol. Microbiol.">
        <title>Nocardia vulneris sp. nov., isolated from wounds of human patients in North America.</title>
        <authorList>
            <person name="Lasker B.A."/>
            <person name="Bell M."/>
            <person name="Klenk H.P."/>
            <person name="Sproer C."/>
            <person name="Schumann C."/>
            <person name="Schumann P."/>
            <person name="Brown J.M."/>
        </authorList>
    </citation>
    <scope>NUCLEOTIDE SEQUENCE [LARGE SCALE GENOMIC DNA]</scope>
    <source>
        <strain evidence="1 2">W9851</strain>
    </source>
</reference>
<organism evidence="1 2">
    <name type="scientific">Nocardia vulneris</name>
    <dbReference type="NCBI Taxonomy" id="1141657"/>
    <lineage>
        <taxon>Bacteria</taxon>
        <taxon>Bacillati</taxon>
        <taxon>Actinomycetota</taxon>
        <taxon>Actinomycetes</taxon>
        <taxon>Mycobacteriales</taxon>
        <taxon>Nocardiaceae</taxon>
        <taxon>Nocardia</taxon>
    </lineage>
</organism>
<evidence type="ECO:0000313" key="2">
    <source>
        <dbReference type="Proteomes" id="UP000031364"/>
    </source>
</evidence>
<proteinExistence type="predicted"/>
<protein>
    <recommendedName>
        <fullName evidence="3">Transcriptional regulator</fullName>
    </recommendedName>
</protein>
<dbReference type="EMBL" id="JNFP01000020">
    <property type="protein sequence ID" value="KIA63601.1"/>
    <property type="molecule type" value="Genomic_DNA"/>
</dbReference>
<evidence type="ECO:0000313" key="1">
    <source>
        <dbReference type="EMBL" id="KIA63601.1"/>
    </source>
</evidence>
<comment type="caution">
    <text evidence="1">The sequence shown here is derived from an EMBL/GenBank/DDBJ whole genome shotgun (WGS) entry which is preliminary data.</text>
</comment>
<dbReference type="Proteomes" id="UP000031364">
    <property type="component" value="Unassembled WGS sequence"/>
</dbReference>
<name>A0ABR4ZEA3_9NOCA</name>
<gene>
    <name evidence="1" type="ORF">FG87_18860</name>
</gene>